<organism evidence="2">
    <name type="scientific">Anguilla anguilla</name>
    <name type="common">European freshwater eel</name>
    <name type="synonym">Muraena anguilla</name>
    <dbReference type="NCBI Taxonomy" id="7936"/>
    <lineage>
        <taxon>Eukaryota</taxon>
        <taxon>Metazoa</taxon>
        <taxon>Chordata</taxon>
        <taxon>Craniata</taxon>
        <taxon>Vertebrata</taxon>
        <taxon>Euteleostomi</taxon>
        <taxon>Actinopterygii</taxon>
        <taxon>Neopterygii</taxon>
        <taxon>Teleostei</taxon>
        <taxon>Anguilliformes</taxon>
        <taxon>Anguillidae</taxon>
        <taxon>Anguilla</taxon>
    </lineage>
</organism>
<dbReference type="EMBL" id="GBXM01001284">
    <property type="protein sequence ID" value="JAI07294.1"/>
    <property type="molecule type" value="Transcribed_RNA"/>
</dbReference>
<feature type="chain" id="PRO_5002435546" evidence="1">
    <location>
        <begin position="22"/>
        <end position="32"/>
    </location>
</feature>
<protein>
    <submittedName>
        <fullName evidence="2">Uncharacterized protein</fullName>
    </submittedName>
</protein>
<feature type="signal peptide" evidence="1">
    <location>
        <begin position="1"/>
        <end position="21"/>
    </location>
</feature>
<evidence type="ECO:0000313" key="2">
    <source>
        <dbReference type="EMBL" id="JAI07294.1"/>
    </source>
</evidence>
<keyword evidence="1" id="KW-0732">Signal</keyword>
<dbReference type="AlphaFoldDB" id="A0A0E9Y041"/>
<proteinExistence type="predicted"/>
<reference evidence="2" key="1">
    <citation type="submission" date="2014-11" db="EMBL/GenBank/DDBJ databases">
        <authorList>
            <person name="Amaro Gonzalez C."/>
        </authorList>
    </citation>
    <scope>NUCLEOTIDE SEQUENCE</scope>
</reference>
<accession>A0A0E9Y041</accession>
<name>A0A0E9Y041_ANGAN</name>
<evidence type="ECO:0000256" key="1">
    <source>
        <dbReference type="SAM" id="SignalP"/>
    </source>
</evidence>
<reference evidence="2" key="2">
    <citation type="journal article" date="2015" name="Fish Shellfish Immunol.">
        <title>Early steps in the European eel (Anguilla anguilla)-Vibrio vulnificus interaction in the gills: Role of the RtxA13 toxin.</title>
        <authorList>
            <person name="Callol A."/>
            <person name="Pajuelo D."/>
            <person name="Ebbesson L."/>
            <person name="Teles M."/>
            <person name="MacKenzie S."/>
            <person name="Amaro C."/>
        </authorList>
    </citation>
    <scope>NUCLEOTIDE SEQUENCE</scope>
</reference>
<sequence length="32" mass="3747">MKLRLSAFFVLLLLLLPDCLCLTCTSCLWWTE</sequence>